<accession>A0A6P7TML0</accession>
<evidence type="ECO:0000313" key="3">
    <source>
        <dbReference type="RefSeq" id="XP_029651230.1"/>
    </source>
</evidence>
<feature type="region of interest" description="Disordered" evidence="1">
    <location>
        <begin position="18"/>
        <end position="163"/>
    </location>
</feature>
<keyword evidence="2" id="KW-1185">Reference proteome</keyword>
<name>A0A6P7TML0_9MOLL</name>
<organism evidence="2 3">
    <name type="scientific">Octopus sinensis</name>
    <name type="common">East Asian common octopus</name>
    <dbReference type="NCBI Taxonomy" id="2607531"/>
    <lineage>
        <taxon>Eukaryota</taxon>
        <taxon>Metazoa</taxon>
        <taxon>Spiralia</taxon>
        <taxon>Lophotrochozoa</taxon>
        <taxon>Mollusca</taxon>
        <taxon>Cephalopoda</taxon>
        <taxon>Coleoidea</taxon>
        <taxon>Octopodiformes</taxon>
        <taxon>Octopoda</taxon>
        <taxon>Incirrata</taxon>
        <taxon>Octopodidae</taxon>
        <taxon>Octopus</taxon>
    </lineage>
</organism>
<evidence type="ECO:0000313" key="2">
    <source>
        <dbReference type="Proteomes" id="UP000515154"/>
    </source>
</evidence>
<feature type="compositionally biased region" description="Basic and acidic residues" evidence="1">
    <location>
        <begin position="63"/>
        <end position="77"/>
    </location>
</feature>
<gene>
    <name evidence="3" type="primary">LOC115224462</name>
</gene>
<feature type="compositionally biased region" description="Acidic residues" evidence="1">
    <location>
        <begin position="38"/>
        <end position="47"/>
    </location>
</feature>
<dbReference type="AlphaFoldDB" id="A0A6P7TML0"/>
<dbReference type="KEGG" id="osn:115224462"/>
<proteinExistence type="predicted"/>
<feature type="compositionally biased region" description="Acidic residues" evidence="1">
    <location>
        <begin position="124"/>
        <end position="146"/>
    </location>
</feature>
<dbReference type="Proteomes" id="UP000515154">
    <property type="component" value="Linkage group LG25"/>
</dbReference>
<protein>
    <submittedName>
        <fullName evidence="3">Trigger factor</fullName>
    </submittedName>
</protein>
<sequence>MPKYKLKKIKLAEYERKPEEDLSINGDEVQLSEAGTDVSDDSDDAPEEVTFSTSKKATLETARQVHENLRDIKEQKKEKRKRIQERNTRQKLEKQKAVQVSDKESSDTRTVSKTAVPQLPAASSDDDDDNDDDDDDDEDDDEDEEKQTDNLSAGEDQVEFTEDKNFIPLTRGIKVVPLTKKINERANSASNFRQQSLYGNRIKRDSAKSYFMKLKKKRAR</sequence>
<reference evidence="3" key="1">
    <citation type="submission" date="2025-08" db="UniProtKB">
        <authorList>
            <consortium name="RefSeq"/>
        </authorList>
    </citation>
    <scope>IDENTIFICATION</scope>
</reference>
<evidence type="ECO:0000256" key="1">
    <source>
        <dbReference type="SAM" id="MobiDB-lite"/>
    </source>
</evidence>
<dbReference type="RefSeq" id="XP_029651230.1">
    <property type="nucleotide sequence ID" value="XM_029795370.2"/>
</dbReference>
<feature type="compositionally biased region" description="Basic and acidic residues" evidence="1">
    <location>
        <begin position="84"/>
        <end position="107"/>
    </location>
</feature>